<proteinExistence type="predicted"/>
<dbReference type="EMBL" id="AP021861">
    <property type="protein sequence ID" value="BBO35689.1"/>
    <property type="molecule type" value="Genomic_DNA"/>
</dbReference>
<evidence type="ECO:0000313" key="2">
    <source>
        <dbReference type="Proteomes" id="UP000326837"/>
    </source>
</evidence>
<organism evidence="1 2">
    <name type="scientific">Lacipirellula parvula</name>
    <dbReference type="NCBI Taxonomy" id="2650471"/>
    <lineage>
        <taxon>Bacteria</taxon>
        <taxon>Pseudomonadati</taxon>
        <taxon>Planctomycetota</taxon>
        <taxon>Planctomycetia</taxon>
        <taxon>Pirellulales</taxon>
        <taxon>Lacipirellulaceae</taxon>
        <taxon>Lacipirellula</taxon>
    </lineage>
</organism>
<keyword evidence="2" id="KW-1185">Reference proteome</keyword>
<reference evidence="2" key="1">
    <citation type="submission" date="2019-10" db="EMBL/GenBank/DDBJ databases">
        <title>Lacipirellula parvula gen. nov., sp. nov., representing a lineage of planctomycetes widespread in freshwater anoxic habitats, and description of the family Lacipirellulaceae.</title>
        <authorList>
            <person name="Dedysh S.N."/>
            <person name="Kulichevskaya I.S."/>
            <person name="Beletsky A.V."/>
            <person name="Rakitin A.L."/>
            <person name="Mardanov A.V."/>
            <person name="Ivanova A.A."/>
            <person name="Saltykova V.X."/>
            <person name="Rijpstra W.I.C."/>
            <person name="Sinninghe Damste J.S."/>
            <person name="Ravin N.V."/>
        </authorList>
    </citation>
    <scope>NUCLEOTIDE SEQUENCE [LARGE SCALE GENOMIC DNA]</scope>
    <source>
        <strain evidence="2">PX69</strain>
    </source>
</reference>
<protein>
    <submittedName>
        <fullName evidence="1">Uncharacterized protein</fullName>
    </submittedName>
</protein>
<accession>A0A5K7XQ66</accession>
<sequence>MMQESMFQTRDVSLAKSQIVCGLAVGVTCIRNKTAVSVE</sequence>
<gene>
    <name evidence="1" type="ORF">PLANPX_5301</name>
</gene>
<dbReference type="KEGG" id="lpav:PLANPX_5301"/>
<dbReference type="Proteomes" id="UP000326837">
    <property type="component" value="Chromosome"/>
</dbReference>
<name>A0A5K7XQ66_9BACT</name>
<dbReference type="AlphaFoldDB" id="A0A5K7XQ66"/>
<evidence type="ECO:0000313" key="1">
    <source>
        <dbReference type="EMBL" id="BBO35689.1"/>
    </source>
</evidence>